<dbReference type="InterPro" id="IPR050984">
    <property type="entry name" value="Gfo/Idh/MocA_domain"/>
</dbReference>
<keyword evidence="7" id="KW-1185">Reference proteome</keyword>
<dbReference type="PANTHER" id="PTHR22604:SF105">
    <property type="entry name" value="TRANS-1,2-DIHYDROBENZENE-1,2-DIOL DEHYDROGENASE"/>
    <property type="match status" value="1"/>
</dbReference>
<organism evidence="6 7">
    <name type="scientific">Janibacter melonis</name>
    <dbReference type="NCBI Taxonomy" id="262209"/>
    <lineage>
        <taxon>Bacteria</taxon>
        <taxon>Bacillati</taxon>
        <taxon>Actinomycetota</taxon>
        <taxon>Actinomycetes</taxon>
        <taxon>Micrococcales</taxon>
        <taxon>Intrasporangiaceae</taxon>
        <taxon>Janibacter</taxon>
    </lineage>
</organism>
<comment type="similarity">
    <text evidence="1">Belongs to the Gfo/Idh/MocA family.</text>
</comment>
<dbReference type="InterPro" id="IPR000683">
    <property type="entry name" value="Gfo/Idh/MocA-like_OxRdtase_N"/>
</dbReference>
<dbReference type="GO" id="GO:0016491">
    <property type="term" value="F:oxidoreductase activity"/>
    <property type="evidence" value="ECO:0007669"/>
    <property type="project" value="UniProtKB-KW"/>
</dbReference>
<evidence type="ECO:0000313" key="6">
    <source>
        <dbReference type="EMBL" id="OAB89060.1"/>
    </source>
</evidence>
<protein>
    <submittedName>
        <fullName evidence="6">Oxidoreductase</fullName>
    </submittedName>
</protein>
<dbReference type="Pfam" id="PF22725">
    <property type="entry name" value="GFO_IDH_MocA_C3"/>
    <property type="match status" value="1"/>
</dbReference>
<feature type="domain" description="GFO/IDH/MocA-like oxidoreductase" evidence="5">
    <location>
        <begin position="159"/>
        <end position="266"/>
    </location>
</feature>
<dbReference type="Gene3D" id="3.30.360.10">
    <property type="entry name" value="Dihydrodipicolinate Reductase, domain 2"/>
    <property type="match status" value="1"/>
</dbReference>
<dbReference type="GO" id="GO:0000166">
    <property type="term" value="F:nucleotide binding"/>
    <property type="evidence" value="ECO:0007669"/>
    <property type="project" value="InterPro"/>
</dbReference>
<name>A0A176QH90_9MICO</name>
<dbReference type="InterPro" id="IPR036291">
    <property type="entry name" value="NAD(P)-bd_dom_sf"/>
</dbReference>
<sequence>MKLPTSTRPDPAEVPGLRWGVLGAGWIASEMVHAIEVGEHGSTQQQVVAVGSRDLGRAQAFVDEHCGAHVREHGPVRAHGSYADLVTDPDVDVVYVATPHSEHLEHALLAVRAGKHVLVEKAFTADAAQARELVAAIREAGVFGMEAMWSRFLPHYDVVRQVLDLGLLGELSTVLADHGQRLWPDGPRRLADPALAGGSLLDLGIYPLSFASMVLGGIDRVAAAGTLTDEGVDARVAMSVRGRSGAVGALSCDMSTRTPTTAVVAGRWARLELDGEFYGPTTMRLVGSDDVVLDEMTGDPVEMHRGLRHETCEVALRVHAGETESPLMPLDESVALMEHMDSIRSQLA</sequence>
<dbReference type="InterPro" id="IPR055170">
    <property type="entry name" value="GFO_IDH_MocA-like_dom"/>
</dbReference>
<keyword evidence="2" id="KW-0560">Oxidoreductase</keyword>
<evidence type="ECO:0000259" key="5">
    <source>
        <dbReference type="Pfam" id="PF22725"/>
    </source>
</evidence>
<dbReference type="Proteomes" id="UP000076976">
    <property type="component" value="Unassembled WGS sequence"/>
</dbReference>
<dbReference type="SUPFAM" id="SSF55347">
    <property type="entry name" value="Glyceraldehyde-3-phosphate dehydrogenase-like, C-terminal domain"/>
    <property type="match status" value="1"/>
</dbReference>
<gene>
    <name evidence="6" type="ORF">AWH69_00915</name>
</gene>
<dbReference type="PANTHER" id="PTHR22604">
    <property type="entry name" value="OXIDOREDUCTASES"/>
    <property type="match status" value="1"/>
</dbReference>
<evidence type="ECO:0000256" key="1">
    <source>
        <dbReference type="ARBA" id="ARBA00010928"/>
    </source>
</evidence>
<keyword evidence="3" id="KW-0520">NAD</keyword>
<accession>A0A176QH90</accession>
<proteinExistence type="inferred from homology"/>
<feature type="domain" description="Gfo/Idh/MocA-like oxidoreductase N-terminal" evidence="4">
    <location>
        <begin position="17"/>
        <end position="142"/>
    </location>
</feature>
<reference evidence="6 7" key="1">
    <citation type="submission" date="2016-01" db="EMBL/GenBank/DDBJ databases">
        <title>Janibacter melonis strain CD11_4 genome sequencing and assembly.</title>
        <authorList>
            <person name="Nair G.R."/>
            <person name="Kaur G."/>
            <person name="Chander A.M."/>
            <person name="Mayilraj S."/>
        </authorList>
    </citation>
    <scope>NUCLEOTIDE SEQUENCE [LARGE SCALE GENOMIC DNA]</scope>
    <source>
        <strain evidence="6 7">CD11-4</strain>
    </source>
</reference>
<dbReference type="Gene3D" id="3.40.50.720">
    <property type="entry name" value="NAD(P)-binding Rossmann-like Domain"/>
    <property type="match status" value="1"/>
</dbReference>
<dbReference type="SUPFAM" id="SSF51735">
    <property type="entry name" value="NAD(P)-binding Rossmann-fold domains"/>
    <property type="match status" value="1"/>
</dbReference>
<dbReference type="Pfam" id="PF01408">
    <property type="entry name" value="GFO_IDH_MocA"/>
    <property type="match status" value="1"/>
</dbReference>
<comment type="caution">
    <text evidence="6">The sequence shown here is derived from an EMBL/GenBank/DDBJ whole genome shotgun (WGS) entry which is preliminary data.</text>
</comment>
<dbReference type="AlphaFoldDB" id="A0A176QH90"/>
<evidence type="ECO:0000256" key="2">
    <source>
        <dbReference type="ARBA" id="ARBA00023002"/>
    </source>
</evidence>
<dbReference type="STRING" id="262209.AWH69_00915"/>
<evidence type="ECO:0000313" key="7">
    <source>
        <dbReference type="Proteomes" id="UP000076976"/>
    </source>
</evidence>
<evidence type="ECO:0000256" key="3">
    <source>
        <dbReference type="ARBA" id="ARBA00023027"/>
    </source>
</evidence>
<evidence type="ECO:0000259" key="4">
    <source>
        <dbReference type="Pfam" id="PF01408"/>
    </source>
</evidence>
<dbReference type="EMBL" id="LQZG01000001">
    <property type="protein sequence ID" value="OAB89060.1"/>
    <property type="molecule type" value="Genomic_DNA"/>
</dbReference>